<keyword evidence="2" id="KW-1185">Reference proteome</keyword>
<dbReference type="Proteomes" id="UP001221208">
    <property type="component" value="Unassembled WGS sequence"/>
</dbReference>
<accession>A0ABT5JVS2</accession>
<dbReference type="RefSeq" id="WP_273668893.1">
    <property type="nucleotide sequence ID" value="NZ_JAQQXR010000001.1"/>
</dbReference>
<reference evidence="1 2" key="1">
    <citation type="submission" date="2022-10" db="EMBL/GenBank/DDBJ databases">
        <title>Janthinobacterium sp. hw3 Genome sequencing.</title>
        <authorList>
            <person name="Park S."/>
        </authorList>
    </citation>
    <scope>NUCLEOTIDE SEQUENCE [LARGE SCALE GENOMIC DNA]</scope>
    <source>
        <strain evidence="2">hw3</strain>
    </source>
</reference>
<dbReference type="EMBL" id="JAQQXR010000001">
    <property type="protein sequence ID" value="MDC8756268.1"/>
    <property type="molecule type" value="Genomic_DNA"/>
</dbReference>
<proteinExistence type="predicted"/>
<protein>
    <submittedName>
        <fullName evidence="1">Uncharacterized protein</fullName>
    </submittedName>
</protein>
<organism evidence="1 2">
    <name type="scientific">Janthinobacterium fluminis</name>
    <dbReference type="NCBI Taxonomy" id="2987524"/>
    <lineage>
        <taxon>Bacteria</taxon>
        <taxon>Pseudomonadati</taxon>
        <taxon>Pseudomonadota</taxon>
        <taxon>Betaproteobacteria</taxon>
        <taxon>Burkholderiales</taxon>
        <taxon>Oxalobacteraceae</taxon>
        <taxon>Janthinobacterium</taxon>
    </lineage>
</organism>
<evidence type="ECO:0000313" key="2">
    <source>
        <dbReference type="Proteomes" id="UP001221208"/>
    </source>
</evidence>
<evidence type="ECO:0000313" key="1">
    <source>
        <dbReference type="EMBL" id="MDC8756268.1"/>
    </source>
</evidence>
<name>A0ABT5JVS2_9BURK</name>
<gene>
    <name evidence="1" type="ORF">OIK44_01535</name>
</gene>
<sequence length="255" mass="28981">MTVGVRFSTVRGERQLDENFMVPEFIGKIVLSPVPVVTEMHPESPYTSYTYSGVLPQAAGRAIMIFWTLPSTTEDIWIHPDHVYFWHGSDATTTTVRIFRPRSLASSELPEGYAFALDKALPSSDQFCMRLWDEKGRLIFDSGHEHLNMHSVLSDISMPEDGVGEMRIFVPEKPAFLIPAVAQTTVTSNRPWVYVRIEERLGCARRSGGMLYSSLVKSEDFPFYFSDENPRYPEPTYYSKNFGLTMPVINAAIYD</sequence>
<comment type="caution">
    <text evidence="1">The sequence shown here is derived from an EMBL/GenBank/DDBJ whole genome shotgun (WGS) entry which is preliminary data.</text>
</comment>